<dbReference type="InterPro" id="IPR016186">
    <property type="entry name" value="C-type_lectin-like/link_sf"/>
</dbReference>
<sequence length="1264" mass="140113">MGRERYAQDGVAFLRLLLLLSSVWSCVGQQVKTRNLKGPASQPWKCKPVKIQGNWHGHYLHDTTFVKWECEMTSSVQQVYQATVNYRPSSEMFMDVNNVFGVAKSRTSTGTVIFLGMFDKVDDCELACFRYSSGGAKCNAYSWHRPAFGSHEWRRQCFAVVDGHWVPHQQKGVVSGRVVRHSTSMQDADGRGCVDRCSGHGVCQNTTGTCICDTGFSGFDCSVEVACDSATVGGRCYTVFEKKTSWKKAQEKCKLGGGTLAILQSKEQQNALLGVFGGCNSAWIGLNDMKEEGSYVWQDGPRATWFNWAKNEPNNKGNEDVVLLRKDTKQWYDSAGKAGMADCYACSYKEGQSSAHGEEASSCARDCSGHGVCGAVTGMCTCEEGYFGADCSKKTPCEGFTLDQMCFVVYPEAGSRTKAEEKCRSRGGQLSGVYSHQHEQKLLQLGRAKGCRMQEMWIGLNDQEREGSWEWSSREMSDVDYVNWLPWEPNNGAAEIGGLSQEEEDGVVMDKFGWTDVNIARSNISCFACEFAGTGLHEASSALSRHGEKALDSPVLFNFFAPDLDPVLRRVSCPPGVGECVDDEEVGDAEPFVCSAHDPNYIDEEEAEAEEEEEGAEAEGQEGDEQTLEEVVQEEEDATNIPPAAVVELPPSKCRGPLPLMNTTAERCWRSCFKVQERFGEAAGDNCRQMCVRLAGLINEDMVLVAAGEGQDVLDFYAGVNISDPSKVGTQGSEEEKQVRTEALVNNVWAAAVHVGQHEKAERAITKLLQAHPNFLMLHYTLGVALMTQGRLQEAKSCFRRCMDSGAVKAQCLTSMGNILLKQGHVEEATRVFLLGTSSFPNYPPLFSGLAAARLQRSNPEEAFASALRAVRLRPSVVHYRLQAALAARRSGNSTAAIEILQEGLKQPGGRDEAALHVVIAEVAEGMVEELQNRRSLRYLEANLCSDRCAWQQGNSSLHGGRIPLFSESARMALRSYRLAIRSLRRLRDEAERCEETFGNETVMKCGRAPPLVEILRLRALMANLLGKLGGWEESLAIHSQILAQRAGFVPSLLGKASAAANLQQHKVVGEAIEIAMQQGMQMNQAPSETRVLYGNALLEHARSLIQEGKLRESLPLLRTAMKVDSSRTLPYAVDAWRLLCRVYYKLKHPEPATYACSWSVKLSPQAVEPRQALQWAEEETKELRRQREFRERARQREQKEKRKAEEAKKKVEEDKWKYQFGDGSWREGKGGGRGNKKGKQGKSPSQTKKRVVRHPRAQALLHA</sequence>
<dbReference type="PANTHER" id="PTHR22799">
    <property type="entry name" value="TETRANECTIN-RELATED"/>
    <property type="match status" value="1"/>
</dbReference>
<evidence type="ECO:0000256" key="8">
    <source>
        <dbReference type="SAM" id="SignalP"/>
    </source>
</evidence>
<feature type="domain" description="EGF-like" evidence="9">
    <location>
        <begin position="189"/>
        <end position="222"/>
    </location>
</feature>
<evidence type="ECO:0000313" key="11">
    <source>
        <dbReference type="EMBL" id="EKX49675.1"/>
    </source>
</evidence>
<dbReference type="PANTHER" id="PTHR22799:SF1">
    <property type="entry name" value="C-TYPE LECTIN DOMAIN FAMILY 11 MEMBER A"/>
    <property type="match status" value="1"/>
</dbReference>
<evidence type="ECO:0000313" key="13">
    <source>
        <dbReference type="Proteomes" id="UP000011087"/>
    </source>
</evidence>
<evidence type="ECO:0000256" key="3">
    <source>
        <dbReference type="ARBA" id="ARBA00022729"/>
    </source>
</evidence>
<comment type="caution">
    <text evidence="5">Lacks conserved residue(s) required for the propagation of feature annotation.</text>
</comment>
<evidence type="ECO:0000256" key="5">
    <source>
        <dbReference type="PROSITE-ProRule" id="PRU00076"/>
    </source>
</evidence>
<dbReference type="InterPro" id="IPR019734">
    <property type="entry name" value="TPR_rpt"/>
</dbReference>
<dbReference type="Pfam" id="PF00059">
    <property type="entry name" value="Lectin_C"/>
    <property type="match status" value="2"/>
</dbReference>
<proteinExistence type="predicted"/>
<feature type="disulfide bond" evidence="5">
    <location>
        <begin position="212"/>
        <end position="221"/>
    </location>
</feature>
<feature type="coiled-coil region" evidence="6">
    <location>
        <begin position="1174"/>
        <end position="1216"/>
    </location>
</feature>
<dbReference type="HOGENOM" id="CLU_264561_0_0_1"/>
<dbReference type="eggNOG" id="KOG4626">
    <property type="taxonomic scope" value="Eukaryota"/>
</dbReference>
<feature type="domain" description="C-type lectin" evidence="10">
    <location>
        <begin position="402"/>
        <end position="516"/>
    </location>
</feature>
<keyword evidence="13" id="KW-1185">Reference proteome</keyword>
<keyword evidence="3 8" id="KW-0732">Signal</keyword>
<keyword evidence="5" id="KW-1015">Disulfide bond</keyword>
<evidence type="ECO:0000256" key="7">
    <source>
        <dbReference type="SAM" id="MobiDB-lite"/>
    </source>
</evidence>
<feature type="chain" id="PRO_5008771561" description="C-type lectin domain-containing protein" evidence="8">
    <location>
        <begin position="29"/>
        <end position="1264"/>
    </location>
</feature>
<dbReference type="STRING" id="905079.L1JNA8"/>
<dbReference type="SUPFAM" id="SSF56436">
    <property type="entry name" value="C-type lectin-like"/>
    <property type="match status" value="2"/>
</dbReference>
<accession>L1JNA8</accession>
<feature type="domain" description="C-type lectin" evidence="10">
    <location>
        <begin position="232"/>
        <end position="333"/>
    </location>
</feature>
<organism evidence="11">
    <name type="scientific">Guillardia theta (strain CCMP2712)</name>
    <name type="common">Cryptophyte</name>
    <dbReference type="NCBI Taxonomy" id="905079"/>
    <lineage>
        <taxon>Eukaryota</taxon>
        <taxon>Cryptophyceae</taxon>
        <taxon>Pyrenomonadales</taxon>
        <taxon>Geminigeraceae</taxon>
        <taxon>Guillardia</taxon>
    </lineage>
</organism>
<evidence type="ECO:0000256" key="6">
    <source>
        <dbReference type="SAM" id="Coils"/>
    </source>
</evidence>
<gene>
    <name evidence="11" type="ORF">GUITHDRAFT_135847</name>
</gene>
<feature type="disulfide bond" evidence="5">
    <location>
        <begin position="193"/>
        <end position="203"/>
    </location>
</feature>
<feature type="signal peptide" evidence="8">
    <location>
        <begin position="1"/>
        <end position="28"/>
    </location>
</feature>
<keyword evidence="4" id="KW-0430">Lectin</keyword>
<dbReference type="SMART" id="SM00034">
    <property type="entry name" value="CLECT"/>
    <property type="match status" value="2"/>
</dbReference>
<feature type="compositionally biased region" description="Acidic residues" evidence="7">
    <location>
        <begin position="605"/>
        <end position="638"/>
    </location>
</feature>
<dbReference type="PROSITE" id="PS00022">
    <property type="entry name" value="EGF_1"/>
    <property type="match status" value="2"/>
</dbReference>
<dbReference type="SUPFAM" id="SSF48452">
    <property type="entry name" value="TPR-like"/>
    <property type="match status" value="2"/>
</dbReference>
<feature type="region of interest" description="Disordered" evidence="7">
    <location>
        <begin position="605"/>
        <end position="639"/>
    </location>
</feature>
<dbReference type="PaxDb" id="55529-EKX49675"/>
<dbReference type="PROSITE" id="PS50041">
    <property type="entry name" value="C_TYPE_LECTIN_2"/>
    <property type="match status" value="2"/>
</dbReference>
<dbReference type="InterPro" id="IPR000742">
    <property type="entry name" value="EGF"/>
</dbReference>
<dbReference type="PROSITE" id="PS50026">
    <property type="entry name" value="EGF_3"/>
    <property type="match status" value="2"/>
</dbReference>
<dbReference type="eggNOG" id="KOG4297">
    <property type="taxonomic scope" value="Eukaryota"/>
</dbReference>
<dbReference type="Pfam" id="PF23106">
    <property type="entry name" value="EGF_Teneurin"/>
    <property type="match status" value="2"/>
</dbReference>
<reference evidence="12" key="3">
    <citation type="submission" date="2015-06" db="UniProtKB">
        <authorList>
            <consortium name="EnsemblProtists"/>
        </authorList>
    </citation>
    <scope>IDENTIFICATION</scope>
</reference>
<comment type="subcellular location">
    <subcellularLocation>
        <location evidence="1">Secreted</location>
    </subcellularLocation>
</comment>
<evidence type="ECO:0000256" key="1">
    <source>
        <dbReference type="ARBA" id="ARBA00004613"/>
    </source>
</evidence>
<reference evidence="11 13" key="1">
    <citation type="journal article" date="2012" name="Nature">
        <title>Algal genomes reveal evolutionary mosaicism and the fate of nucleomorphs.</title>
        <authorList>
            <consortium name="DOE Joint Genome Institute"/>
            <person name="Curtis B.A."/>
            <person name="Tanifuji G."/>
            <person name="Burki F."/>
            <person name="Gruber A."/>
            <person name="Irimia M."/>
            <person name="Maruyama S."/>
            <person name="Arias M.C."/>
            <person name="Ball S.G."/>
            <person name="Gile G.H."/>
            <person name="Hirakawa Y."/>
            <person name="Hopkins J.F."/>
            <person name="Kuo A."/>
            <person name="Rensing S.A."/>
            <person name="Schmutz J."/>
            <person name="Symeonidi A."/>
            <person name="Elias M."/>
            <person name="Eveleigh R.J."/>
            <person name="Herman E.K."/>
            <person name="Klute M.J."/>
            <person name="Nakayama T."/>
            <person name="Obornik M."/>
            <person name="Reyes-Prieto A."/>
            <person name="Armbrust E.V."/>
            <person name="Aves S.J."/>
            <person name="Beiko R.G."/>
            <person name="Coutinho P."/>
            <person name="Dacks J.B."/>
            <person name="Durnford D.G."/>
            <person name="Fast N.M."/>
            <person name="Green B.R."/>
            <person name="Grisdale C.J."/>
            <person name="Hempel F."/>
            <person name="Henrissat B."/>
            <person name="Hoppner M.P."/>
            <person name="Ishida K."/>
            <person name="Kim E."/>
            <person name="Koreny L."/>
            <person name="Kroth P.G."/>
            <person name="Liu Y."/>
            <person name="Malik S.B."/>
            <person name="Maier U.G."/>
            <person name="McRose D."/>
            <person name="Mock T."/>
            <person name="Neilson J.A."/>
            <person name="Onodera N.T."/>
            <person name="Poole A.M."/>
            <person name="Pritham E.J."/>
            <person name="Richards T.A."/>
            <person name="Rocap G."/>
            <person name="Roy S.W."/>
            <person name="Sarai C."/>
            <person name="Schaack S."/>
            <person name="Shirato S."/>
            <person name="Slamovits C.H."/>
            <person name="Spencer D.F."/>
            <person name="Suzuki S."/>
            <person name="Worden A.Z."/>
            <person name="Zauner S."/>
            <person name="Barry K."/>
            <person name="Bell C."/>
            <person name="Bharti A.K."/>
            <person name="Crow J.A."/>
            <person name="Grimwood J."/>
            <person name="Kramer R."/>
            <person name="Lindquist E."/>
            <person name="Lucas S."/>
            <person name="Salamov A."/>
            <person name="McFadden G.I."/>
            <person name="Lane C.E."/>
            <person name="Keeling P.J."/>
            <person name="Gray M.W."/>
            <person name="Grigoriev I.V."/>
            <person name="Archibald J.M."/>
        </authorList>
    </citation>
    <scope>NUCLEOTIDE SEQUENCE</scope>
    <source>
        <strain evidence="11 13">CCMP2712</strain>
    </source>
</reference>
<dbReference type="EnsemblProtists" id="EKX49675">
    <property type="protein sequence ID" value="EKX49675"/>
    <property type="gene ID" value="GUITHDRAFT_135847"/>
</dbReference>
<feature type="disulfide bond" evidence="5">
    <location>
        <begin position="382"/>
        <end position="391"/>
    </location>
</feature>
<feature type="region of interest" description="Disordered" evidence="7">
    <location>
        <begin position="1222"/>
        <end position="1264"/>
    </location>
</feature>
<dbReference type="SMART" id="SM00028">
    <property type="entry name" value="TPR"/>
    <property type="match status" value="7"/>
</dbReference>
<dbReference type="Proteomes" id="UP000011087">
    <property type="component" value="Unassembled WGS sequence"/>
</dbReference>
<dbReference type="AlphaFoldDB" id="L1JNA8"/>
<dbReference type="PROSITE" id="PS01186">
    <property type="entry name" value="EGF_2"/>
    <property type="match status" value="2"/>
</dbReference>
<dbReference type="RefSeq" id="XP_005836655.1">
    <property type="nucleotide sequence ID" value="XM_005836598.1"/>
</dbReference>
<feature type="compositionally biased region" description="Basic residues" evidence="7">
    <location>
        <begin position="1248"/>
        <end position="1257"/>
    </location>
</feature>
<dbReference type="Pfam" id="PF13432">
    <property type="entry name" value="TPR_16"/>
    <property type="match status" value="1"/>
</dbReference>
<evidence type="ECO:0000313" key="12">
    <source>
        <dbReference type="EnsemblProtists" id="EKX49675"/>
    </source>
</evidence>
<reference evidence="13" key="2">
    <citation type="submission" date="2012-11" db="EMBL/GenBank/DDBJ databases">
        <authorList>
            <person name="Kuo A."/>
            <person name="Curtis B.A."/>
            <person name="Tanifuji G."/>
            <person name="Burki F."/>
            <person name="Gruber A."/>
            <person name="Irimia M."/>
            <person name="Maruyama S."/>
            <person name="Arias M.C."/>
            <person name="Ball S.G."/>
            <person name="Gile G.H."/>
            <person name="Hirakawa Y."/>
            <person name="Hopkins J.F."/>
            <person name="Rensing S.A."/>
            <person name="Schmutz J."/>
            <person name="Symeonidi A."/>
            <person name="Elias M."/>
            <person name="Eveleigh R.J."/>
            <person name="Herman E.K."/>
            <person name="Klute M.J."/>
            <person name="Nakayama T."/>
            <person name="Obornik M."/>
            <person name="Reyes-Prieto A."/>
            <person name="Armbrust E.V."/>
            <person name="Aves S.J."/>
            <person name="Beiko R.G."/>
            <person name="Coutinho P."/>
            <person name="Dacks J.B."/>
            <person name="Durnford D.G."/>
            <person name="Fast N.M."/>
            <person name="Green B.R."/>
            <person name="Grisdale C."/>
            <person name="Hempe F."/>
            <person name="Henrissat B."/>
            <person name="Hoppner M.P."/>
            <person name="Ishida K.-I."/>
            <person name="Kim E."/>
            <person name="Koreny L."/>
            <person name="Kroth P.G."/>
            <person name="Liu Y."/>
            <person name="Malik S.-B."/>
            <person name="Maier U.G."/>
            <person name="McRose D."/>
            <person name="Mock T."/>
            <person name="Neilson J.A."/>
            <person name="Onodera N.T."/>
            <person name="Poole A.M."/>
            <person name="Pritham E.J."/>
            <person name="Richards T.A."/>
            <person name="Rocap G."/>
            <person name="Roy S.W."/>
            <person name="Sarai C."/>
            <person name="Schaack S."/>
            <person name="Shirato S."/>
            <person name="Slamovits C.H."/>
            <person name="Spencer D.F."/>
            <person name="Suzuki S."/>
            <person name="Worden A.Z."/>
            <person name="Zauner S."/>
            <person name="Barry K."/>
            <person name="Bell C."/>
            <person name="Bharti A.K."/>
            <person name="Crow J.A."/>
            <person name="Grimwood J."/>
            <person name="Kramer R."/>
            <person name="Lindquist E."/>
            <person name="Lucas S."/>
            <person name="Salamov A."/>
            <person name="McFadden G.I."/>
            <person name="Lane C.E."/>
            <person name="Keeling P.J."/>
            <person name="Gray M.W."/>
            <person name="Grigoriev I.V."/>
            <person name="Archibald J.M."/>
        </authorList>
    </citation>
    <scope>NUCLEOTIDE SEQUENCE</scope>
    <source>
        <strain evidence="13">CCMP2712</strain>
    </source>
</reference>
<dbReference type="CDD" id="cd00037">
    <property type="entry name" value="CLECT"/>
    <property type="match status" value="2"/>
</dbReference>
<dbReference type="GeneID" id="17306333"/>
<dbReference type="Gene3D" id="1.25.40.10">
    <property type="entry name" value="Tetratricopeptide repeat domain"/>
    <property type="match status" value="2"/>
</dbReference>
<dbReference type="GO" id="GO:0030246">
    <property type="term" value="F:carbohydrate binding"/>
    <property type="evidence" value="ECO:0007669"/>
    <property type="project" value="UniProtKB-KW"/>
</dbReference>
<dbReference type="Gene3D" id="2.60.120.260">
    <property type="entry name" value="Galactose-binding domain-like"/>
    <property type="match status" value="1"/>
</dbReference>
<dbReference type="EMBL" id="JH992981">
    <property type="protein sequence ID" value="EKX49675.1"/>
    <property type="molecule type" value="Genomic_DNA"/>
</dbReference>
<name>L1JNA8_GUITC</name>
<evidence type="ECO:0008006" key="14">
    <source>
        <dbReference type="Google" id="ProtNLM"/>
    </source>
</evidence>
<dbReference type="KEGG" id="gtt:GUITHDRAFT_135847"/>
<dbReference type="GO" id="GO:0005615">
    <property type="term" value="C:extracellular space"/>
    <property type="evidence" value="ECO:0007669"/>
    <property type="project" value="TreeGrafter"/>
</dbReference>
<evidence type="ECO:0000256" key="4">
    <source>
        <dbReference type="ARBA" id="ARBA00022734"/>
    </source>
</evidence>
<dbReference type="Gene3D" id="3.10.100.10">
    <property type="entry name" value="Mannose-Binding Protein A, subunit A"/>
    <property type="match status" value="2"/>
</dbReference>
<keyword evidence="5" id="KW-0245">EGF-like domain</keyword>
<dbReference type="InterPro" id="IPR001304">
    <property type="entry name" value="C-type_lectin-like"/>
</dbReference>
<feature type="disulfide bond" evidence="5">
    <location>
        <begin position="363"/>
        <end position="373"/>
    </location>
</feature>
<evidence type="ECO:0000259" key="10">
    <source>
        <dbReference type="PROSITE" id="PS50041"/>
    </source>
</evidence>
<evidence type="ECO:0000259" key="9">
    <source>
        <dbReference type="PROSITE" id="PS50026"/>
    </source>
</evidence>
<dbReference type="SMART" id="SM00181">
    <property type="entry name" value="EGF"/>
    <property type="match status" value="2"/>
</dbReference>
<dbReference type="OrthoDB" id="418245at2759"/>
<dbReference type="InterPro" id="IPR016187">
    <property type="entry name" value="CTDL_fold"/>
</dbReference>
<dbReference type="InterPro" id="IPR051663">
    <property type="entry name" value="CLec_Tetranectin-domain"/>
</dbReference>
<feature type="domain" description="EGF-like" evidence="9">
    <location>
        <begin position="359"/>
        <end position="392"/>
    </location>
</feature>
<dbReference type="InterPro" id="IPR011990">
    <property type="entry name" value="TPR-like_helical_dom_sf"/>
</dbReference>
<dbReference type="GO" id="GO:0008083">
    <property type="term" value="F:growth factor activity"/>
    <property type="evidence" value="ECO:0007669"/>
    <property type="project" value="TreeGrafter"/>
</dbReference>
<protein>
    <recommendedName>
        <fullName evidence="14">C-type lectin domain-containing protein</fullName>
    </recommendedName>
</protein>
<dbReference type="Gene3D" id="2.10.25.10">
    <property type="entry name" value="Laminin"/>
    <property type="match status" value="1"/>
</dbReference>
<keyword evidence="2" id="KW-0964">Secreted</keyword>
<evidence type="ECO:0000256" key="2">
    <source>
        <dbReference type="ARBA" id="ARBA00022525"/>
    </source>
</evidence>
<keyword evidence="6" id="KW-0175">Coiled coil</keyword>